<evidence type="ECO:0000256" key="3">
    <source>
        <dbReference type="RuleBase" id="RU361235"/>
    </source>
</evidence>
<accession>A0A9P8C9X2</accession>
<dbReference type="AlphaFoldDB" id="A0A9P8C9X2"/>
<evidence type="ECO:0000256" key="2">
    <source>
        <dbReference type="ARBA" id="ARBA00022801"/>
    </source>
</evidence>
<dbReference type="PROSITE" id="PS00122">
    <property type="entry name" value="CARBOXYLESTERASE_B_1"/>
    <property type="match status" value="1"/>
</dbReference>
<dbReference type="Pfam" id="PF00135">
    <property type="entry name" value="COesterase"/>
    <property type="match status" value="1"/>
</dbReference>
<protein>
    <recommendedName>
        <fullName evidence="3">Carboxylic ester hydrolase</fullName>
        <ecNumber evidence="3">3.1.1.-</ecNumber>
    </recommendedName>
</protein>
<organism evidence="5 6">
    <name type="scientific">Amylocarpus encephaloides</name>
    <dbReference type="NCBI Taxonomy" id="45428"/>
    <lineage>
        <taxon>Eukaryota</taxon>
        <taxon>Fungi</taxon>
        <taxon>Dikarya</taxon>
        <taxon>Ascomycota</taxon>
        <taxon>Pezizomycotina</taxon>
        <taxon>Leotiomycetes</taxon>
        <taxon>Helotiales</taxon>
        <taxon>Helotiales incertae sedis</taxon>
        <taxon>Amylocarpus</taxon>
    </lineage>
</organism>
<feature type="domain" description="Carboxylesterase type B" evidence="4">
    <location>
        <begin position="41"/>
        <end position="548"/>
    </location>
</feature>
<dbReference type="Gene3D" id="3.40.50.1820">
    <property type="entry name" value="alpha/beta hydrolase"/>
    <property type="match status" value="1"/>
</dbReference>
<dbReference type="InterPro" id="IPR050309">
    <property type="entry name" value="Type-B_Carboxylest/Lipase"/>
</dbReference>
<gene>
    <name evidence="5" type="ORF">BJ875DRAFT_448865</name>
</gene>
<dbReference type="PANTHER" id="PTHR11559">
    <property type="entry name" value="CARBOXYLESTERASE"/>
    <property type="match status" value="1"/>
</dbReference>
<dbReference type="PROSITE" id="PS00941">
    <property type="entry name" value="CARBOXYLESTERASE_B_2"/>
    <property type="match status" value="1"/>
</dbReference>
<dbReference type="EC" id="3.1.1.-" evidence="3"/>
<keyword evidence="6" id="KW-1185">Reference proteome</keyword>
<dbReference type="Proteomes" id="UP000824998">
    <property type="component" value="Unassembled WGS sequence"/>
</dbReference>
<evidence type="ECO:0000256" key="1">
    <source>
        <dbReference type="ARBA" id="ARBA00005964"/>
    </source>
</evidence>
<dbReference type="EMBL" id="MU251360">
    <property type="protein sequence ID" value="KAG9239279.1"/>
    <property type="molecule type" value="Genomic_DNA"/>
</dbReference>
<keyword evidence="2 3" id="KW-0378">Hydrolase</keyword>
<evidence type="ECO:0000313" key="5">
    <source>
        <dbReference type="EMBL" id="KAG9239279.1"/>
    </source>
</evidence>
<feature type="signal peptide" evidence="3">
    <location>
        <begin position="1"/>
        <end position="17"/>
    </location>
</feature>
<dbReference type="OrthoDB" id="408631at2759"/>
<keyword evidence="3" id="KW-0732">Signal</keyword>
<dbReference type="InterPro" id="IPR019819">
    <property type="entry name" value="Carboxylesterase_B_CS"/>
</dbReference>
<dbReference type="SUPFAM" id="SSF53474">
    <property type="entry name" value="alpha/beta-Hydrolases"/>
    <property type="match status" value="1"/>
</dbReference>
<comment type="caution">
    <text evidence="5">The sequence shown here is derived from an EMBL/GenBank/DDBJ whole genome shotgun (WGS) entry which is preliminary data.</text>
</comment>
<proteinExistence type="inferred from homology"/>
<comment type="similarity">
    <text evidence="1 3">Belongs to the type-B carboxylesterase/lipase family.</text>
</comment>
<name>A0A9P8C9X2_9HELO</name>
<dbReference type="InterPro" id="IPR019826">
    <property type="entry name" value="Carboxylesterase_B_AS"/>
</dbReference>
<dbReference type="GO" id="GO:0016787">
    <property type="term" value="F:hydrolase activity"/>
    <property type="evidence" value="ECO:0007669"/>
    <property type="project" value="UniProtKB-KW"/>
</dbReference>
<dbReference type="InterPro" id="IPR002018">
    <property type="entry name" value="CarbesteraseB"/>
</dbReference>
<evidence type="ECO:0000313" key="6">
    <source>
        <dbReference type="Proteomes" id="UP000824998"/>
    </source>
</evidence>
<feature type="chain" id="PRO_5040527893" description="Carboxylic ester hydrolase" evidence="3">
    <location>
        <begin position="18"/>
        <end position="589"/>
    </location>
</feature>
<reference evidence="5" key="1">
    <citation type="journal article" date="2021" name="IMA Fungus">
        <title>Genomic characterization of three marine fungi, including Emericellopsis atlantica sp. nov. with signatures of a generalist lifestyle and marine biomass degradation.</title>
        <authorList>
            <person name="Hagestad O.C."/>
            <person name="Hou L."/>
            <person name="Andersen J.H."/>
            <person name="Hansen E.H."/>
            <person name="Altermark B."/>
            <person name="Li C."/>
            <person name="Kuhnert E."/>
            <person name="Cox R.J."/>
            <person name="Crous P.W."/>
            <person name="Spatafora J.W."/>
            <person name="Lail K."/>
            <person name="Amirebrahimi M."/>
            <person name="Lipzen A."/>
            <person name="Pangilinan J."/>
            <person name="Andreopoulos W."/>
            <person name="Hayes R.D."/>
            <person name="Ng V."/>
            <person name="Grigoriev I.V."/>
            <person name="Jackson S.A."/>
            <person name="Sutton T.D.S."/>
            <person name="Dobson A.D.W."/>
            <person name="Rama T."/>
        </authorList>
    </citation>
    <scope>NUCLEOTIDE SEQUENCE</scope>
    <source>
        <strain evidence="5">TRa018bII</strain>
    </source>
</reference>
<evidence type="ECO:0000259" key="4">
    <source>
        <dbReference type="Pfam" id="PF00135"/>
    </source>
</evidence>
<dbReference type="InterPro" id="IPR029058">
    <property type="entry name" value="AB_hydrolase_fold"/>
</dbReference>
<sequence length="589" mass="63593">MLFKGASILLCASVAVAAPNKVRPHLPIVDLGYAVHQATINTTGNYYNFSNIRYAQPPVGTLRFSAPISPIGRNQTINNGQQNAICPQINPLWATSQTPFIVSYLLGGNTSQYTNSEPSFTPANLSSVPPPAPAVSEDCLFLDVVVPESIFNSKKGKGKEKGPWDVRCKPGRKCEEEGEGHESNGGAPVMVWIYGGGYTAGSKMGTENPAGLLARSREGGDEGVIYVAMNYRLGVFGWLAGNENVTANAGLLDQRLALEWVQENIHLFGGDPSRVTVFGESAGGGSIMHHITSYGGKGTVPFQQAIPQSPGFFLYLPSQNKELFAQVLGNASSIADRPIRTADELRGLSYDELYNLNKMMVGLATYGMFTFGPVVDDSPNAYVPDLPGRLISQGKLHNVPVLASQNSNEGLLFTPPFIQNQDIYKEFVGGAFPTANDSTISHIANELYPPLFNGSEPYSTQIQRTALTVADISFTCNAYWLRSYLTKSYGYLFSVPPGFHGQDIAYTYFNGDTSTLNAGASVNATVAMTLQRYLTTFAMKGIPEGIPSYKSNMTLANVGNTNLGGLVHDPAARSQCDFWIEAPYYVPNS</sequence>